<accession>A0A085MWP5</accession>
<name>A0A085MWP5_9BILA</name>
<dbReference type="EMBL" id="KL367616">
    <property type="protein sequence ID" value="KFD61641.1"/>
    <property type="molecule type" value="Genomic_DNA"/>
</dbReference>
<protein>
    <submittedName>
        <fullName evidence="2">Uncharacterized protein</fullName>
    </submittedName>
</protein>
<proteinExistence type="predicted"/>
<reference evidence="2" key="1">
    <citation type="journal article" date="2014" name="Nat. Genet.">
        <title>Genome and transcriptome of the porcine whipworm Trichuris suis.</title>
        <authorList>
            <person name="Jex A.R."/>
            <person name="Nejsum P."/>
            <person name="Schwarz E.M."/>
            <person name="Hu L."/>
            <person name="Young N.D."/>
            <person name="Hall R.S."/>
            <person name="Korhonen P.K."/>
            <person name="Liao S."/>
            <person name="Thamsborg S."/>
            <person name="Xia J."/>
            <person name="Xu P."/>
            <person name="Wang S."/>
            <person name="Scheerlinck J.P."/>
            <person name="Hofmann A."/>
            <person name="Sternberg P.W."/>
            <person name="Wang J."/>
            <person name="Gasser R.B."/>
        </authorList>
    </citation>
    <scope>NUCLEOTIDE SEQUENCE [LARGE SCALE GENOMIC DNA]</scope>
    <source>
        <strain evidence="2">DCEP-RM93F</strain>
    </source>
</reference>
<evidence type="ECO:0000313" key="2">
    <source>
        <dbReference type="EMBL" id="KFD61641.1"/>
    </source>
</evidence>
<organism evidence="2">
    <name type="scientific">Trichuris suis</name>
    <name type="common">pig whipworm</name>
    <dbReference type="NCBI Taxonomy" id="68888"/>
    <lineage>
        <taxon>Eukaryota</taxon>
        <taxon>Metazoa</taxon>
        <taxon>Ecdysozoa</taxon>
        <taxon>Nematoda</taxon>
        <taxon>Enoplea</taxon>
        <taxon>Dorylaimia</taxon>
        <taxon>Trichinellida</taxon>
        <taxon>Trichuridae</taxon>
        <taxon>Trichuris</taxon>
    </lineage>
</organism>
<sequence length="90" mass="10344">MTCFLDIQAGKRRYKHGFYNISFSNARSWKVCIIGEKLLRFMATYVLTTMKHIPATEMTEPLRPGANAQESTSETSHSYEAARRARNVQQ</sequence>
<dbReference type="AlphaFoldDB" id="A0A085MWP5"/>
<dbReference type="Proteomes" id="UP000030758">
    <property type="component" value="Unassembled WGS sequence"/>
</dbReference>
<feature type="region of interest" description="Disordered" evidence="1">
    <location>
        <begin position="58"/>
        <end position="90"/>
    </location>
</feature>
<gene>
    <name evidence="2" type="ORF">M514_26160</name>
</gene>
<feature type="compositionally biased region" description="Polar residues" evidence="1">
    <location>
        <begin position="68"/>
        <end position="78"/>
    </location>
</feature>
<evidence type="ECO:0000256" key="1">
    <source>
        <dbReference type="SAM" id="MobiDB-lite"/>
    </source>
</evidence>